<feature type="transmembrane region" description="Helical" evidence="1">
    <location>
        <begin position="328"/>
        <end position="347"/>
    </location>
</feature>
<feature type="transmembrane region" description="Helical" evidence="1">
    <location>
        <begin position="256"/>
        <end position="282"/>
    </location>
</feature>
<gene>
    <name evidence="2" type="ORF">SAMN05421636_102405</name>
</gene>
<keyword evidence="1" id="KW-0812">Transmembrane</keyword>
<dbReference type="AlphaFoldDB" id="A0A1G6YWW6"/>
<dbReference type="Pfam" id="PF02447">
    <property type="entry name" value="GntP_permease"/>
    <property type="match status" value="1"/>
</dbReference>
<dbReference type="PANTHER" id="PTHR30354">
    <property type="entry name" value="GNT FAMILY GLUCONATE TRANSPORTER"/>
    <property type="match status" value="1"/>
</dbReference>
<evidence type="ECO:0000256" key="1">
    <source>
        <dbReference type="SAM" id="Phobius"/>
    </source>
</evidence>
<feature type="transmembrane region" description="Helical" evidence="1">
    <location>
        <begin position="28"/>
        <end position="48"/>
    </location>
</feature>
<name>A0A1G6YWW6_9FLAO</name>
<evidence type="ECO:0000313" key="2">
    <source>
        <dbReference type="EMBL" id="SDD94838.1"/>
    </source>
</evidence>
<feature type="transmembrane region" description="Helical" evidence="1">
    <location>
        <begin position="384"/>
        <end position="408"/>
    </location>
</feature>
<proteinExistence type="predicted"/>
<feature type="transmembrane region" description="Helical" evidence="1">
    <location>
        <begin position="134"/>
        <end position="155"/>
    </location>
</feature>
<dbReference type="RefSeq" id="WP_091866327.1">
    <property type="nucleotide sequence ID" value="NZ_FNAO01000002.1"/>
</dbReference>
<dbReference type="GO" id="GO:0005886">
    <property type="term" value="C:plasma membrane"/>
    <property type="evidence" value="ECO:0007669"/>
    <property type="project" value="TreeGrafter"/>
</dbReference>
<evidence type="ECO:0000313" key="3">
    <source>
        <dbReference type="Proteomes" id="UP000199109"/>
    </source>
</evidence>
<feature type="transmembrane region" description="Helical" evidence="1">
    <location>
        <begin position="420"/>
        <end position="444"/>
    </location>
</feature>
<feature type="transmembrane region" description="Helical" evidence="1">
    <location>
        <begin position="161"/>
        <end position="194"/>
    </location>
</feature>
<dbReference type="PANTHER" id="PTHR30354:SF11">
    <property type="entry name" value="PERMEASE"/>
    <property type="match status" value="1"/>
</dbReference>
<dbReference type="PIRSF" id="PIRSF002746">
    <property type="entry name" value="Gluconate_transporter"/>
    <property type="match status" value="1"/>
</dbReference>
<feature type="transmembrane region" description="Helical" evidence="1">
    <location>
        <begin position="55"/>
        <end position="76"/>
    </location>
</feature>
<feature type="transmembrane region" description="Helical" evidence="1">
    <location>
        <begin position="303"/>
        <end position="322"/>
    </location>
</feature>
<accession>A0A1G6YWW6</accession>
<sequence length="445" mass="46416">MLAILLLVLSVVFIVLLTARWKVHPFLALLGASLFFAIFSGMSLETIVELVNGGFGVTLGKIGIVIVLGVIIGAFLEHSGGAYKLAEVVLRVIGKKRVHEAMGIVGFIVSIPVFADSGFIILNPLNKSLTKKAGLSVVGTATALILGLMITHVLVPPTPGPIAAAGIIGADVGLVMLVGLVIGMLSLIVAVIYCKKMGSKIYIDPNPDVTEEVIAEKMKQAPSAFKSFLPILIPILLIVGKSIMEFSIVEGEEVSGLVTFISFIGSPIIALIIGMLFSFLLPKKWDNEMLATTGWVGKALADASNIILITGAGGIFGTVLQNSGIADVLASSLSGANLGIWLPFLLCAAIKTAQGSSTVALITTASIVAPLLITMGFTTEIDKALVVAAIGAGAMVVSHANDSGFWILTQFSGIDVKTGYRVYTLGTFIVGTFAAFLVFLASFIL</sequence>
<organism evidence="2 3">
    <name type="scientific">Pricia antarctica</name>
    <dbReference type="NCBI Taxonomy" id="641691"/>
    <lineage>
        <taxon>Bacteria</taxon>
        <taxon>Pseudomonadati</taxon>
        <taxon>Bacteroidota</taxon>
        <taxon>Flavobacteriia</taxon>
        <taxon>Flavobacteriales</taxon>
        <taxon>Flavobacteriaceae</taxon>
        <taxon>Pricia</taxon>
    </lineage>
</organism>
<keyword evidence="1" id="KW-0472">Membrane</keyword>
<feature type="transmembrane region" description="Helical" evidence="1">
    <location>
        <begin position="227"/>
        <end position="244"/>
    </location>
</feature>
<protein>
    <submittedName>
        <fullName evidence="2">Predicted D-glycerate permease</fullName>
    </submittedName>
</protein>
<dbReference type="GO" id="GO:0015128">
    <property type="term" value="F:gluconate transmembrane transporter activity"/>
    <property type="evidence" value="ECO:0007669"/>
    <property type="project" value="InterPro"/>
</dbReference>
<feature type="transmembrane region" description="Helical" evidence="1">
    <location>
        <begin position="101"/>
        <end position="122"/>
    </location>
</feature>
<dbReference type="OrthoDB" id="9787129at2"/>
<dbReference type="EMBL" id="FNAO01000002">
    <property type="protein sequence ID" value="SDD94838.1"/>
    <property type="molecule type" value="Genomic_DNA"/>
</dbReference>
<keyword evidence="1" id="KW-1133">Transmembrane helix</keyword>
<keyword evidence="3" id="KW-1185">Reference proteome</keyword>
<dbReference type="STRING" id="641691.SAMN05421636_102405"/>
<feature type="transmembrane region" description="Helical" evidence="1">
    <location>
        <begin position="359"/>
        <end position="378"/>
    </location>
</feature>
<dbReference type="NCBIfam" id="TIGR00791">
    <property type="entry name" value="gntP"/>
    <property type="match status" value="1"/>
</dbReference>
<dbReference type="Proteomes" id="UP000199109">
    <property type="component" value="Unassembled WGS sequence"/>
</dbReference>
<dbReference type="InterPro" id="IPR003474">
    <property type="entry name" value="Glcn_transporter"/>
</dbReference>
<reference evidence="2 3" key="1">
    <citation type="submission" date="2016-10" db="EMBL/GenBank/DDBJ databases">
        <authorList>
            <person name="de Groot N.N."/>
        </authorList>
    </citation>
    <scope>NUCLEOTIDE SEQUENCE [LARGE SCALE GENOMIC DNA]</scope>
    <source>
        <strain evidence="2 3">DSM 23421</strain>
    </source>
</reference>